<dbReference type="EC" id="2.7.10.1" evidence="2"/>
<dbReference type="InterPro" id="IPR050122">
    <property type="entry name" value="RTK"/>
</dbReference>
<keyword evidence="3" id="KW-0808">Transferase</keyword>
<dbReference type="GO" id="GO:1902533">
    <property type="term" value="P:positive regulation of intracellular signal transduction"/>
    <property type="evidence" value="ECO:0007669"/>
    <property type="project" value="UniProtKB-ARBA"/>
</dbReference>
<feature type="transmembrane region" description="Helical" evidence="15">
    <location>
        <begin position="429"/>
        <end position="451"/>
    </location>
</feature>
<feature type="domain" description="Protein kinase" evidence="17">
    <location>
        <begin position="501"/>
        <end position="802"/>
    </location>
</feature>
<dbReference type="Proteomes" id="UP001153712">
    <property type="component" value="Chromosome 2"/>
</dbReference>
<dbReference type="Gene3D" id="1.10.510.10">
    <property type="entry name" value="Transferase(Phosphotransferase) domain 1"/>
    <property type="match status" value="1"/>
</dbReference>
<dbReference type="PANTHER" id="PTHR24416">
    <property type="entry name" value="TYROSINE-PROTEIN KINASE RECEPTOR"/>
    <property type="match status" value="1"/>
</dbReference>
<evidence type="ECO:0000256" key="8">
    <source>
        <dbReference type="ARBA" id="ARBA00022840"/>
    </source>
</evidence>
<keyword evidence="19" id="KW-1185">Reference proteome</keyword>
<organism evidence="18 19">
    <name type="scientific">Phyllotreta striolata</name>
    <name type="common">Striped flea beetle</name>
    <name type="synonym">Crioceris striolata</name>
    <dbReference type="NCBI Taxonomy" id="444603"/>
    <lineage>
        <taxon>Eukaryota</taxon>
        <taxon>Metazoa</taxon>
        <taxon>Ecdysozoa</taxon>
        <taxon>Arthropoda</taxon>
        <taxon>Hexapoda</taxon>
        <taxon>Insecta</taxon>
        <taxon>Pterygota</taxon>
        <taxon>Neoptera</taxon>
        <taxon>Endopterygota</taxon>
        <taxon>Coleoptera</taxon>
        <taxon>Polyphaga</taxon>
        <taxon>Cucujiformia</taxon>
        <taxon>Chrysomeloidea</taxon>
        <taxon>Chrysomelidae</taxon>
        <taxon>Galerucinae</taxon>
        <taxon>Alticini</taxon>
        <taxon>Phyllotreta</taxon>
    </lineage>
</organism>
<evidence type="ECO:0000256" key="4">
    <source>
        <dbReference type="ARBA" id="ARBA00022692"/>
    </source>
</evidence>
<evidence type="ECO:0000256" key="13">
    <source>
        <dbReference type="ARBA" id="ARBA00051243"/>
    </source>
</evidence>
<dbReference type="Gene3D" id="3.30.200.20">
    <property type="entry name" value="Phosphorylase Kinase, domain 1"/>
    <property type="match status" value="1"/>
</dbReference>
<dbReference type="InterPro" id="IPR011009">
    <property type="entry name" value="Kinase-like_dom_sf"/>
</dbReference>
<proteinExistence type="predicted"/>
<dbReference type="Pfam" id="PF07714">
    <property type="entry name" value="PK_Tyr_Ser-Thr"/>
    <property type="match status" value="1"/>
</dbReference>
<accession>A0A9N9TM46</accession>
<gene>
    <name evidence="18" type="ORF">PHYEVI_LOCUS5461</name>
</gene>
<keyword evidence="12" id="KW-0325">Glycoprotein</keyword>
<keyword evidence="10 15" id="KW-0472">Membrane</keyword>
<dbReference type="InterPro" id="IPR008266">
    <property type="entry name" value="Tyr_kinase_AS"/>
</dbReference>
<sequence length="807" mass="93306">MRVFEVIIFLCLFARFLCEENPSERTVCYGCKQKYYDISISSCILMECDCGNYPKIQLEVQKGAELDFNTTEHKYVQKSNDTQLLYKSNKFPKTDPDPPINSHTLSPPKIRCIESNFVVLEWNIPKTEGFTYFYLSYHLYDEYGYTYRTKFTQCNFMELGNLTPGTKYLMKLHSMTVYPGQKKHIHQSSIWKVFETRKVDSKVYPVEYFYLRNFTLQSNNQYTATVKWTKGKDKACYYNLVYFPSNGDYQEIDIDHPLVDDSYSIKNLDLDSFYPIAIMPYSYSNGETEEGPKTWLNITTPACLETFQQIDECTPDQPRNLTIKEYPFKDKYENRFDVVMQWQKPKYSPSYYYAYLKLINTNKTQYALNISGDSTNVTFTNVQLTPEYGAFLVAHSRKGPSTSAMLHRQIFANYTVLKTGDTFASLENIIAIITPLVITGVLLLVLWNRILARRTRRRERNAFFNEVREKAARTSTITTISTISFGDNSKADGWEIDLNKLAIKEILGGGAFGVVRKGWYTDIKGEEFEVAIKMLRENPTVDEIKQFHQEIELMKSVPLHPHLVSLIGCVTRNNLLLVVEYCSKGDLQTYLRAASDKLIKANLLSQEIDNGKSHYAFNRTYEMTETDFEDIPQPKQLLSFARQVALGMEYLTSLKLIHRDLAARNILITENDIIKISDFGLSRDVYYDNIYHKSSAGKLPVRWMALESMTHQVYTTQSDVWSFGILLWEIVTLGGTPYPGVPTHDIIGMLKGGYRMKRPEHCGEEIYAIMCSCWKVPPQERPTFTQLRIALDGLLSTFSEYLNLEKE</sequence>
<evidence type="ECO:0000256" key="7">
    <source>
        <dbReference type="ARBA" id="ARBA00022777"/>
    </source>
</evidence>
<dbReference type="GO" id="GO:0043235">
    <property type="term" value="C:receptor complex"/>
    <property type="evidence" value="ECO:0007669"/>
    <property type="project" value="TreeGrafter"/>
</dbReference>
<reference evidence="18" key="1">
    <citation type="submission" date="2022-01" db="EMBL/GenBank/DDBJ databases">
        <authorList>
            <person name="King R."/>
        </authorList>
    </citation>
    <scope>NUCLEOTIDE SEQUENCE</scope>
</reference>
<evidence type="ECO:0000256" key="9">
    <source>
        <dbReference type="ARBA" id="ARBA00022989"/>
    </source>
</evidence>
<evidence type="ECO:0000256" key="3">
    <source>
        <dbReference type="ARBA" id="ARBA00022679"/>
    </source>
</evidence>
<evidence type="ECO:0000259" key="17">
    <source>
        <dbReference type="PROSITE" id="PS50011"/>
    </source>
</evidence>
<dbReference type="InterPro" id="IPR036116">
    <property type="entry name" value="FN3_sf"/>
</dbReference>
<dbReference type="PROSITE" id="PS00109">
    <property type="entry name" value="PROTEIN_KINASE_TYR"/>
    <property type="match status" value="1"/>
</dbReference>
<evidence type="ECO:0000256" key="10">
    <source>
        <dbReference type="ARBA" id="ARBA00023136"/>
    </source>
</evidence>
<comment type="catalytic activity">
    <reaction evidence="13">
        <text>L-tyrosyl-[protein] + ATP = O-phospho-L-tyrosyl-[protein] + ADP + H(+)</text>
        <dbReference type="Rhea" id="RHEA:10596"/>
        <dbReference type="Rhea" id="RHEA-COMP:10136"/>
        <dbReference type="Rhea" id="RHEA-COMP:20101"/>
        <dbReference type="ChEBI" id="CHEBI:15378"/>
        <dbReference type="ChEBI" id="CHEBI:30616"/>
        <dbReference type="ChEBI" id="CHEBI:46858"/>
        <dbReference type="ChEBI" id="CHEBI:61978"/>
        <dbReference type="ChEBI" id="CHEBI:456216"/>
        <dbReference type="EC" id="2.7.10.1"/>
    </reaction>
</comment>
<protein>
    <recommendedName>
        <fullName evidence="2">receptor protein-tyrosine kinase</fullName>
        <ecNumber evidence="2">2.7.10.1</ecNumber>
    </recommendedName>
</protein>
<dbReference type="GO" id="GO:0004714">
    <property type="term" value="F:transmembrane receptor protein tyrosine kinase activity"/>
    <property type="evidence" value="ECO:0007669"/>
    <property type="project" value="UniProtKB-EC"/>
</dbReference>
<keyword evidence="8 14" id="KW-0067">ATP-binding</keyword>
<evidence type="ECO:0000256" key="5">
    <source>
        <dbReference type="ARBA" id="ARBA00022729"/>
    </source>
</evidence>
<dbReference type="PROSITE" id="PS50011">
    <property type="entry name" value="PROTEIN_KINASE_DOM"/>
    <property type="match status" value="1"/>
</dbReference>
<feature type="signal peptide" evidence="16">
    <location>
        <begin position="1"/>
        <end position="18"/>
    </location>
</feature>
<dbReference type="GO" id="GO:0005886">
    <property type="term" value="C:plasma membrane"/>
    <property type="evidence" value="ECO:0007669"/>
    <property type="project" value="TreeGrafter"/>
</dbReference>
<dbReference type="GO" id="GO:0005524">
    <property type="term" value="F:ATP binding"/>
    <property type="evidence" value="ECO:0007669"/>
    <property type="project" value="UniProtKB-UniRule"/>
</dbReference>
<dbReference type="InterPro" id="IPR000719">
    <property type="entry name" value="Prot_kinase_dom"/>
</dbReference>
<dbReference type="AlphaFoldDB" id="A0A9N9TM46"/>
<evidence type="ECO:0000256" key="11">
    <source>
        <dbReference type="ARBA" id="ARBA00023137"/>
    </source>
</evidence>
<evidence type="ECO:0000256" key="14">
    <source>
        <dbReference type="PROSITE-ProRule" id="PRU10141"/>
    </source>
</evidence>
<keyword evidence="5 16" id="KW-0732">Signal</keyword>
<evidence type="ECO:0000313" key="19">
    <source>
        <dbReference type="Proteomes" id="UP001153712"/>
    </source>
</evidence>
<dbReference type="EMBL" id="OU900095">
    <property type="protein sequence ID" value="CAG9859085.1"/>
    <property type="molecule type" value="Genomic_DNA"/>
</dbReference>
<comment type="subcellular location">
    <subcellularLocation>
        <location evidence="1">Membrane</location>
        <topology evidence="1">Single-pass type I membrane protein</topology>
    </subcellularLocation>
</comment>
<dbReference type="CDD" id="cd00192">
    <property type="entry name" value="PTKc"/>
    <property type="match status" value="1"/>
</dbReference>
<dbReference type="PANTHER" id="PTHR24416:SF620">
    <property type="entry name" value="TYROSINE-PROTEIN KINASE RECEPTOR TORSO"/>
    <property type="match status" value="1"/>
</dbReference>
<dbReference type="OrthoDB" id="3256376at2759"/>
<feature type="chain" id="PRO_5040180278" description="receptor protein-tyrosine kinase" evidence="16">
    <location>
        <begin position="19"/>
        <end position="807"/>
    </location>
</feature>
<dbReference type="InterPro" id="IPR017441">
    <property type="entry name" value="Protein_kinase_ATP_BS"/>
</dbReference>
<dbReference type="SUPFAM" id="SSF49265">
    <property type="entry name" value="Fibronectin type III"/>
    <property type="match status" value="2"/>
</dbReference>
<keyword evidence="11" id="KW-0829">Tyrosine-protein kinase</keyword>
<evidence type="ECO:0000256" key="6">
    <source>
        <dbReference type="ARBA" id="ARBA00022741"/>
    </source>
</evidence>
<evidence type="ECO:0000256" key="12">
    <source>
        <dbReference type="ARBA" id="ARBA00023180"/>
    </source>
</evidence>
<dbReference type="SMART" id="SM00219">
    <property type="entry name" value="TyrKc"/>
    <property type="match status" value="1"/>
</dbReference>
<keyword evidence="6 14" id="KW-0547">Nucleotide-binding</keyword>
<keyword evidence="4 15" id="KW-0812">Transmembrane</keyword>
<dbReference type="InterPro" id="IPR001245">
    <property type="entry name" value="Ser-Thr/Tyr_kinase_cat_dom"/>
</dbReference>
<dbReference type="FunFam" id="1.10.510.10:FF:000190">
    <property type="entry name" value="Proto-oncogene tyrosine-protein kinase receptor Ret"/>
    <property type="match status" value="1"/>
</dbReference>
<dbReference type="PROSITE" id="PS00107">
    <property type="entry name" value="PROTEIN_KINASE_ATP"/>
    <property type="match status" value="1"/>
</dbReference>
<evidence type="ECO:0000256" key="1">
    <source>
        <dbReference type="ARBA" id="ARBA00004479"/>
    </source>
</evidence>
<evidence type="ECO:0000256" key="2">
    <source>
        <dbReference type="ARBA" id="ARBA00011902"/>
    </source>
</evidence>
<dbReference type="GO" id="GO:0007169">
    <property type="term" value="P:cell surface receptor protein tyrosine kinase signaling pathway"/>
    <property type="evidence" value="ECO:0007669"/>
    <property type="project" value="TreeGrafter"/>
</dbReference>
<feature type="binding site" evidence="14">
    <location>
        <position position="533"/>
    </location>
    <ligand>
        <name>ATP</name>
        <dbReference type="ChEBI" id="CHEBI:30616"/>
    </ligand>
</feature>
<dbReference type="InterPro" id="IPR020635">
    <property type="entry name" value="Tyr_kinase_cat_dom"/>
</dbReference>
<evidence type="ECO:0000313" key="18">
    <source>
        <dbReference type="EMBL" id="CAG9859085.1"/>
    </source>
</evidence>
<dbReference type="SUPFAM" id="SSF56112">
    <property type="entry name" value="Protein kinase-like (PK-like)"/>
    <property type="match status" value="1"/>
</dbReference>
<keyword evidence="9 15" id="KW-1133">Transmembrane helix</keyword>
<evidence type="ECO:0000256" key="16">
    <source>
        <dbReference type="SAM" id="SignalP"/>
    </source>
</evidence>
<dbReference type="PRINTS" id="PR00109">
    <property type="entry name" value="TYRKINASE"/>
</dbReference>
<name>A0A9N9TM46_PHYSR</name>
<keyword evidence="7" id="KW-0418">Kinase</keyword>
<evidence type="ECO:0000256" key="15">
    <source>
        <dbReference type="SAM" id="Phobius"/>
    </source>
</evidence>